<dbReference type="InterPro" id="IPR003719">
    <property type="entry name" value="Phenazine_PhzF-like"/>
</dbReference>
<keyword evidence="5" id="KW-1185">Reference proteome</keyword>
<evidence type="ECO:0000256" key="1">
    <source>
        <dbReference type="ARBA" id="ARBA00008270"/>
    </source>
</evidence>
<sequence>MQTRKVLHYDAFSSIPNKGNPAGIVLEADDLSVDSMQRIAKTVGFNETVFVLKSDIADYKLRYFTPGHEINLCGHATVGSMYCLKSLGLIGETRNNITIETNVGVLPIRFEQRHDELFVTMKQDQPMFASFNGSVKKLAASLGISEQDIDDSLPIVYGNTGTWTLLVPVKEVESFSRMKPHNYQFPDILIEQPKTSVHPFTLKAFDNKAMMHARHFSSPFSGTVEDAVTGTASGVMGAYYLTYLDHKAEQIEFIVEQGLEIEKDGRVYVNVNRTESGMDVYISGTGVYVKEMDVSFE</sequence>
<dbReference type="Gene3D" id="3.10.310.10">
    <property type="entry name" value="Diaminopimelate Epimerase, Chain A, domain 1"/>
    <property type="match status" value="2"/>
</dbReference>
<protein>
    <submittedName>
        <fullName evidence="4">Isomerase</fullName>
    </submittedName>
</protein>
<name>A0A919YRI9_9BACL</name>
<dbReference type="GO" id="GO:0016853">
    <property type="term" value="F:isomerase activity"/>
    <property type="evidence" value="ECO:0007669"/>
    <property type="project" value="UniProtKB-KW"/>
</dbReference>
<dbReference type="NCBIfam" id="TIGR00654">
    <property type="entry name" value="PhzF_family"/>
    <property type="match status" value="1"/>
</dbReference>
<dbReference type="SUPFAM" id="SSF54506">
    <property type="entry name" value="Diaminopimelate epimerase-like"/>
    <property type="match status" value="1"/>
</dbReference>
<evidence type="ECO:0000256" key="2">
    <source>
        <dbReference type="ARBA" id="ARBA00023235"/>
    </source>
</evidence>
<dbReference type="GO" id="GO:0005737">
    <property type="term" value="C:cytoplasm"/>
    <property type="evidence" value="ECO:0007669"/>
    <property type="project" value="TreeGrafter"/>
</dbReference>
<dbReference type="PIRSF" id="PIRSF016184">
    <property type="entry name" value="PhzC_PhzF"/>
    <property type="match status" value="1"/>
</dbReference>
<proteinExistence type="inferred from homology"/>
<evidence type="ECO:0000256" key="3">
    <source>
        <dbReference type="PIRSR" id="PIRSR016184-1"/>
    </source>
</evidence>
<organism evidence="4 5">
    <name type="scientific">Paenibacillus montaniterrae</name>
    <dbReference type="NCBI Taxonomy" id="429341"/>
    <lineage>
        <taxon>Bacteria</taxon>
        <taxon>Bacillati</taxon>
        <taxon>Bacillota</taxon>
        <taxon>Bacilli</taxon>
        <taxon>Bacillales</taxon>
        <taxon>Paenibacillaceae</taxon>
        <taxon>Paenibacillus</taxon>
    </lineage>
</organism>
<keyword evidence="2 4" id="KW-0413">Isomerase</keyword>
<dbReference type="PANTHER" id="PTHR13774:SF17">
    <property type="entry name" value="PHENAZINE BIOSYNTHESIS-LIKE DOMAIN-CONTAINING PROTEIN"/>
    <property type="match status" value="1"/>
</dbReference>
<evidence type="ECO:0000313" key="4">
    <source>
        <dbReference type="EMBL" id="GIP18100.1"/>
    </source>
</evidence>
<accession>A0A919YRI9</accession>
<dbReference type="RefSeq" id="WP_213518106.1">
    <property type="nucleotide sequence ID" value="NZ_BOSE01000007.1"/>
</dbReference>
<dbReference type="AlphaFoldDB" id="A0A919YRI9"/>
<evidence type="ECO:0000313" key="5">
    <source>
        <dbReference type="Proteomes" id="UP000683139"/>
    </source>
</evidence>
<dbReference type="Pfam" id="PF02567">
    <property type="entry name" value="PhzC-PhzF"/>
    <property type="match status" value="1"/>
</dbReference>
<feature type="active site" evidence="3">
    <location>
        <position position="47"/>
    </location>
</feature>
<dbReference type="Proteomes" id="UP000683139">
    <property type="component" value="Unassembled WGS sequence"/>
</dbReference>
<gene>
    <name evidence="4" type="ORF">J40TS1_37420</name>
</gene>
<dbReference type="PANTHER" id="PTHR13774">
    <property type="entry name" value="PHENAZINE BIOSYNTHESIS PROTEIN"/>
    <property type="match status" value="1"/>
</dbReference>
<comment type="caution">
    <text evidence="4">The sequence shown here is derived from an EMBL/GenBank/DDBJ whole genome shotgun (WGS) entry which is preliminary data.</text>
</comment>
<reference evidence="4" key="1">
    <citation type="submission" date="2021-03" db="EMBL/GenBank/DDBJ databases">
        <title>Antimicrobial resistance genes in bacteria isolated from Japanese honey, and their potential for conferring macrolide and lincosamide resistance in the American foulbrood pathogen Paenibacillus larvae.</title>
        <authorList>
            <person name="Okamoto M."/>
            <person name="Kumagai M."/>
            <person name="Kanamori H."/>
            <person name="Takamatsu D."/>
        </authorList>
    </citation>
    <scope>NUCLEOTIDE SEQUENCE</scope>
    <source>
        <strain evidence="4">J40TS1</strain>
    </source>
</reference>
<dbReference type="EMBL" id="BOSE01000007">
    <property type="protein sequence ID" value="GIP18100.1"/>
    <property type="molecule type" value="Genomic_DNA"/>
</dbReference>
<comment type="similarity">
    <text evidence="1">Belongs to the PhzF family.</text>
</comment>